<gene>
    <name evidence="2" type="ORF">NSIN_100049</name>
</gene>
<evidence type="ECO:0000313" key="2">
    <source>
        <dbReference type="EMBL" id="SHO43264.1"/>
    </source>
</evidence>
<dbReference type="EMBL" id="FRFC01000002">
    <property type="protein sequence ID" value="SHO43264.1"/>
    <property type="molecule type" value="Genomic_DNA"/>
</dbReference>
<sequence length="256" mass="27866">MTLTVIPLKSTLKKEKFDLFQSLVTDLGNANTTPQNGDVIVISSKYVANSQGRVLEASKVIASQDAEEIGKKFQMKPNMAEIILRESDTIFGGIPGFVITSSDNIMAPNAGIDKSNTKGGTIVLYPNEPYREAEHLRRKFLLRYNTHVGIIIADSRLMPGRVGTVGVAISCAGIEPTTDLRGQKDLYGNSLKVTFQAVADDLASIANLKMGEGSDATPSVLIRDSDAILTNREIREDEMAIPYEQCVYVRGLGTRI</sequence>
<keyword evidence="2" id="KW-0436">Ligase</keyword>
<keyword evidence="3" id="KW-1185">Reference proteome</keyword>
<organism evidence="2 3">
    <name type="scientific">Nitrosotalea sinensis</name>
    <dbReference type="NCBI Taxonomy" id="1499975"/>
    <lineage>
        <taxon>Archaea</taxon>
        <taxon>Nitrososphaerota</taxon>
        <taxon>Nitrososphaeria</taxon>
        <taxon>Nitrosotaleales</taxon>
        <taxon>Nitrosotaleaceae</taxon>
        <taxon>Nitrosotalea</taxon>
    </lineage>
</organism>
<protein>
    <submittedName>
        <fullName evidence="2">Putative gamma-glutamyl ligase</fullName>
    </submittedName>
</protein>
<feature type="domain" description="Coenzyme F420:L-glutamate ligase-like" evidence="1">
    <location>
        <begin position="14"/>
        <end position="224"/>
    </location>
</feature>
<name>A0A2H1EFI3_9ARCH</name>
<dbReference type="Proteomes" id="UP000232412">
    <property type="component" value="Unassembled WGS sequence"/>
</dbReference>
<accession>A0A2H1EFI3</accession>
<reference evidence="3" key="1">
    <citation type="submission" date="2016-12" db="EMBL/GenBank/DDBJ databases">
        <authorList>
            <person name="Herbold C."/>
        </authorList>
    </citation>
    <scope>NUCLEOTIDE SEQUENCE [LARGE SCALE GENOMIC DNA]</scope>
</reference>
<dbReference type="PANTHER" id="PTHR47917">
    <property type="match status" value="1"/>
</dbReference>
<evidence type="ECO:0000313" key="3">
    <source>
        <dbReference type="Proteomes" id="UP000232412"/>
    </source>
</evidence>
<dbReference type="InterPro" id="IPR002847">
    <property type="entry name" value="F420-0_gamma-glut_ligase-dom"/>
</dbReference>
<dbReference type="AlphaFoldDB" id="A0A2H1EFI3"/>
<dbReference type="Gene3D" id="3.90.1660.10">
    <property type="entry name" value="CofE-like domain"/>
    <property type="match status" value="1"/>
</dbReference>
<dbReference type="OrthoDB" id="11383at2157"/>
<dbReference type="PANTHER" id="PTHR47917:SF2">
    <property type="entry name" value="COENZYME F420:L-GLUTAMATE LIGASE-LIKE DOMAIN-CONTAINING PROTEIN"/>
    <property type="match status" value="1"/>
</dbReference>
<dbReference type="Gene3D" id="3.30.1330.100">
    <property type="entry name" value="CofE-like"/>
    <property type="match status" value="1"/>
</dbReference>
<dbReference type="RefSeq" id="WP_101009068.1">
    <property type="nucleotide sequence ID" value="NZ_FRFC01000002.1"/>
</dbReference>
<dbReference type="Pfam" id="PF01996">
    <property type="entry name" value="F420_ligase"/>
    <property type="match status" value="1"/>
</dbReference>
<dbReference type="SUPFAM" id="SSF144010">
    <property type="entry name" value="CofE-like"/>
    <property type="match status" value="1"/>
</dbReference>
<proteinExistence type="predicted"/>
<dbReference type="GO" id="GO:0052618">
    <property type="term" value="F:coenzyme F420-0:L-glutamate ligase activity"/>
    <property type="evidence" value="ECO:0007669"/>
    <property type="project" value="TreeGrafter"/>
</dbReference>
<evidence type="ECO:0000259" key="1">
    <source>
        <dbReference type="Pfam" id="PF01996"/>
    </source>
</evidence>